<dbReference type="Gene3D" id="3.20.20.80">
    <property type="entry name" value="Glycosidases"/>
    <property type="match status" value="1"/>
</dbReference>
<dbReference type="InterPro" id="IPR017853">
    <property type="entry name" value="GH"/>
</dbReference>
<dbReference type="EMBL" id="JAJAPX010000002">
    <property type="protein sequence ID" value="MCB4807869.1"/>
    <property type="molecule type" value="Genomic_DNA"/>
</dbReference>
<dbReference type="SUPFAM" id="SSF51445">
    <property type="entry name" value="(Trans)glycosidases"/>
    <property type="match status" value="1"/>
</dbReference>
<organism evidence="1 2">
    <name type="scientific">Neotamlana sargassicola</name>
    <dbReference type="NCBI Taxonomy" id="2883125"/>
    <lineage>
        <taxon>Bacteria</taxon>
        <taxon>Pseudomonadati</taxon>
        <taxon>Bacteroidota</taxon>
        <taxon>Flavobacteriia</taxon>
        <taxon>Flavobacteriales</taxon>
        <taxon>Flavobacteriaceae</taxon>
        <taxon>Neotamlana</taxon>
    </lineage>
</organism>
<accession>A0A9X1I6V6</accession>
<evidence type="ECO:0000313" key="2">
    <source>
        <dbReference type="Proteomes" id="UP001139286"/>
    </source>
</evidence>
<dbReference type="RefSeq" id="WP_226695294.1">
    <property type="nucleotide sequence ID" value="NZ_JAJAPX010000002.1"/>
</dbReference>
<evidence type="ECO:0000313" key="1">
    <source>
        <dbReference type="EMBL" id="MCB4807869.1"/>
    </source>
</evidence>
<reference evidence="1" key="1">
    <citation type="submission" date="2021-10" db="EMBL/GenBank/DDBJ databases">
        <title>Tamlana sargassums sp. nov., and Tamlana laminarinivorans sp. nov., two new bacteria isolated from the brown alga.</title>
        <authorList>
            <person name="Li J."/>
        </authorList>
    </citation>
    <scope>NUCLEOTIDE SEQUENCE</scope>
    <source>
        <strain evidence="1">62-3</strain>
    </source>
</reference>
<comment type="caution">
    <text evidence="1">The sequence shown here is derived from an EMBL/GenBank/DDBJ whole genome shotgun (WGS) entry which is preliminary data.</text>
</comment>
<proteinExistence type="predicted"/>
<sequence length="324" mass="35452">MKLSTKYNMAKIFLITFISFTLSCGGVDTDELIPLFPQEEVEEIDNGDFAGNLQIVLGDIKQAQILNSLSTTLQVENLLTGFKALGVQGIRITIFPEGENPNEEMFDYFYTRAKAEGFKIMANPALWEGAQRIANKVLHGTVVDPNNQGAAGPSVLGNDEATQIVINRIKEFATQYEVDWITPFNEDGRPGVGWSTAQINEIYSALHNNVNGAELIGPCTWGVPAGTLMLTQTDIKQYITVATTHNLGFNHDSWPGFIEAAGDLPVWDSEVNNNAAFSDRATRIDAAISAGVNGLVLYDSWRTISLTDGSLNNNGVILKNKIYE</sequence>
<dbReference type="AlphaFoldDB" id="A0A9X1I6V6"/>
<dbReference type="Proteomes" id="UP001139286">
    <property type="component" value="Unassembled WGS sequence"/>
</dbReference>
<protein>
    <submittedName>
        <fullName evidence="1">Uncharacterized protein</fullName>
    </submittedName>
</protein>
<name>A0A9X1I6V6_9FLAO</name>
<dbReference type="PROSITE" id="PS51257">
    <property type="entry name" value="PROKAR_LIPOPROTEIN"/>
    <property type="match status" value="1"/>
</dbReference>
<keyword evidence="2" id="KW-1185">Reference proteome</keyword>
<gene>
    <name evidence="1" type="ORF">LG651_06365</name>
</gene>